<dbReference type="Gene3D" id="3.40.50.150">
    <property type="entry name" value="Vaccinia Virus protein VP39"/>
    <property type="match status" value="1"/>
</dbReference>
<dbReference type="RefSeq" id="WP_129221409.1">
    <property type="nucleotide sequence ID" value="NZ_QYBC01000022.1"/>
</dbReference>
<dbReference type="EMBL" id="QYBC01000022">
    <property type="protein sequence ID" value="RYB02198.1"/>
    <property type="molecule type" value="Genomic_DNA"/>
</dbReference>
<keyword evidence="2" id="KW-1185">Reference proteome</keyword>
<comment type="caution">
    <text evidence="1">The sequence shown here is derived from an EMBL/GenBank/DDBJ whole genome shotgun (WGS) entry which is preliminary data.</text>
</comment>
<evidence type="ECO:0000313" key="2">
    <source>
        <dbReference type="Proteomes" id="UP000289411"/>
    </source>
</evidence>
<proteinExistence type="predicted"/>
<gene>
    <name evidence="1" type="ORF">D3272_22225</name>
</gene>
<keyword evidence="1" id="KW-0808">Transferase</keyword>
<dbReference type="GO" id="GO:0008168">
    <property type="term" value="F:methyltransferase activity"/>
    <property type="evidence" value="ECO:0007669"/>
    <property type="project" value="UniProtKB-KW"/>
</dbReference>
<protein>
    <submittedName>
        <fullName evidence="1">Class I SAM-dependent methyltransferase</fullName>
    </submittedName>
</protein>
<dbReference type="InterPro" id="IPR029063">
    <property type="entry name" value="SAM-dependent_MTases_sf"/>
</dbReference>
<evidence type="ECO:0000313" key="1">
    <source>
        <dbReference type="EMBL" id="RYB02198.1"/>
    </source>
</evidence>
<dbReference type="SUPFAM" id="SSF53335">
    <property type="entry name" value="S-adenosyl-L-methionine-dependent methyltransferases"/>
    <property type="match status" value="1"/>
</dbReference>
<dbReference type="GO" id="GO:0032259">
    <property type="term" value="P:methylation"/>
    <property type="evidence" value="ECO:0007669"/>
    <property type="project" value="UniProtKB-KW"/>
</dbReference>
<dbReference type="OrthoDB" id="5764702at2"/>
<dbReference type="AlphaFoldDB" id="A0A4Q2R6I8"/>
<organism evidence="1 2">
    <name type="scientific">Lichenibacterium ramalinae</name>
    <dbReference type="NCBI Taxonomy" id="2316527"/>
    <lineage>
        <taxon>Bacteria</taxon>
        <taxon>Pseudomonadati</taxon>
        <taxon>Pseudomonadota</taxon>
        <taxon>Alphaproteobacteria</taxon>
        <taxon>Hyphomicrobiales</taxon>
        <taxon>Lichenihabitantaceae</taxon>
        <taxon>Lichenibacterium</taxon>
    </lineage>
</organism>
<reference evidence="1 2" key="2">
    <citation type="submission" date="2019-02" db="EMBL/GenBank/DDBJ databases">
        <title>'Lichenibacterium ramalinii' gen. nov. sp. nov., 'Lichenibacterium minor' gen. nov. sp. nov.</title>
        <authorList>
            <person name="Pankratov T."/>
        </authorList>
    </citation>
    <scope>NUCLEOTIDE SEQUENCE [LARGE SCALE GENOMIC DNA]</scope>
    <source>
        <strain evidence="1 2">RmlP001</strain>
    </source>
</reference>
<accession>A0A4Q2R6I8</accession>
<name>A0A4Q2R6I8_9HYPH</name>
<sequence>MNLREDQRRWLADAQAQWNDVMQPGAQPLGTHLFGPPLSPPDAAMASARLFATRSAALHALPRGGAIAELGTQAGRYARQILDVCQPEALHLFDLEFDTLRAKAPEVAADPRVHLHVGDSSTNLEAFPDRSFDWIYIDGDHSEGGVQRDASCGAGKIRDDGLLVFNNYTVWSPLELTDYGILPVVNRMLASGEWEVAYLALHPLMYCDIALRRPGRD</sequence>
<keyword evidence="1" id="KW-0489">Methyltransferase</keyword>
<dbReference type="Proteomes" id="UP000289411">
    <property type="component" value="Unassembled WGS sequence"/>
</dbReference>
<reference evidence="1 2" key="1">
    <citation type="submission" date="2018-09" db="EMBL/GenBank/DDBJ databases">
        <authorList>
            <person name="Grouzdev D.S."/>
            <person name="Krutkina M.S."/>
        </authorList>
    </citation>
    <scope>NUCLEOTIDE SEQUENCE [LARGE SCALE GENOMIC DNA]</scope>
    <source>
        <strain evidence="1 2">RmlP001</strain>
    </source>
</reference>
<dbReference type="Pfam" id="PF13578">
    <property type="entry name" value="Methyltransf_24"/>
    <property type="match status" value="1"/>
</dbReference>